<accession>A0A066Z2V2</accession>
<name>A0A066Z2V2_9ACTN</name>
<dbReference type="AlphaFoldDB" id="A0A066Z2V2"/>
<protein>
    <submittedName>
        <fullName evidence="1">Uncharacterized protein</fullName>
    </submittedName>
</protein>
<proteinExistence type="predicted"/>
<organism evidence="1 2">
    <name type="scientific">Kitasatospora cheerisanensis KCTC 2395</name>
    <dbReference type="NCBI Taxonomy" id="1348663"/>
    <lineage>
        <taxon>Bacteria</taxon>
        <taxon>Bacillati</taxon>
        <taxon>Actinomycetota</taxon>
        <taxon>Actinomycetes</taxon>
        <taxon>Kitasatosporales</taxon>
        <taxon>Streptomycetaceae</taxon>
        <taxon>Kitasatospora</taxon>
    </lineage>
</organism>
<dbReference type="OrthoDB" id="5195154at2"/>
<sequence>MSWWKRQGELVLVPAEYNPEEVLHAVDGSTVVGMVTSSDVYRGQFRAGVYGRDTVWMRGLPLSGTHWICVSEDGGERLVDKPQAGTEEFRSPQEALAAIARNRLL</sequence>
<evidence type="ECO:0000313" key="2">
    <source>
        <dbReference type="Proteomes" id="UP000027178"/>
    </source>
</evidence>
<comment type="caution">
    <text evidence="1">The sequence shown here is derived from an EMBL/GenBank/DDBJ whole genome shotgun (WGS) entry which is preliminary data.</text>
</comment>
<dbReference type="EMBL" id="JNBY01000007">
    <property type="protein sequence ID" value="KDN88103.1"/>
    <property type="molecule type" value="Genomic_DNA"/>
</dbReference>
<evidence type="ECO:0000313" key="1">
    <source>
        <dbReference type="EMBL" id="KDN88103.1"/>
    </source>
</evidence>
<keyword evidence="2" id="KW-1185">Reference proteome</keyword>
<reference evidence="1 2" key="1">
    <citation type="submission" date="2014-05" db="EMBL/GenBank/DDBJ databases">
        <title>Draft Genome Sequence of Kitasatospora cheerisanensis KCTC 2395.</title>
        <authorList>
            <person name="Nam D.H."/>
        </authorList>
    </citation>
    <scope>NUCLEOTIDE SEQUENCE [LARGE SCALE GENOMIC DNA]</scope>
    <source>
        <strain evidence="1 2">KCTC 2395</strain>
    </source>
</reference>
<dbReference type="HOGENOM" id="CLU_2232923_0_0_11"/>
<dbReference type="PATRIC" id="fig|1348663.4.peg.160"/>
<dbReference type="Proteomes" id="UP000027178">
    <property type="component" value="Unassembled WGS sequence"/>
</dbReference>
<gene>
    <name evidence="1" type="ORF">KCH_01800</name>
</gene>
<dbReference type="RefSeq" id="WP_035858106.1">
    <property type="nucleotide sequence ID" value="NZ_KK853997.1"/>
</dbReference>